<dbReference type="Proteomes" id="UP000199377">
    <property type="component" value="Unassembled WGS sequence"/>
</dbReference>
<reference evidence="6 7" key="1">
    <citation type="submission" date="2016-10" db="EMBL/GenBank/DDBJ databases">
        <authorList>
            <person name="de Groot N.N."/>
        </authorList>
    </citation>
    <scope>NUCLEOTIDE SEQUENCE [LARGE SCALE GENOMIC DNA]</scope>
    <source>
        <strain evidence="6 7">CGMCC 1.11030</strain>
    </source>
</reference>
<feature type="DNA-binding region" description="H-T-H motif" evidence="4">
    <location>
        <begin position="35"/>
        <end position="54"/>
    </location>
</feature>
<evidence type="ECO:0000313" key="6">
    <source>
        <dbReference type="EMBL" id="SFH95845.1"/>
    </source>
</evidence>
<keyword evidence="1" id="KW-0805">Transcription regulation</keyword>
<dbReference type="InterPro" id="IPR036271">
    <property type="entry name" value="Tet_transcr_reg_TetR-rel_C_sf"/>
</dbReference>
<evidence type="ECO:0000259" key="5">
    <source>
        <dbReference type="PROSITE" id="PS50977"/>
    </source>
</evidence>
<proteinExistence type="predicted"/>
<evidence type="ECO:0000313" key="7">
    <source>
        <dbReference type="Proteomes" id="UP000199377"/>
    </source>
</evidence>
<dbReference type="PANTHER" id="PTHR30055">
    <property type="entry name" value="HTH-TYPE TRANSCRIPTIONAL REGULATOR RUTR"/>
    <property type="match status" value="1"/>
</dbReference>
<dbReference type="GO" id="GO:0000976">
    <property type="term" value="F:transcription cis-regulatory region binding"/>
    <property type="evidence" value="ECO:0007669"/>
    <property type="project" value="TreeGrafter"/>
</dbReference>
<name>A0A1I3EA67_9RHOB</name>
<protein>
    <submittedName>
        <fullName evidence="6">Transcriptional regulator, TetR family</fullName>
    </submittedName>
</protein>
<evidence type="ECO:0000256" key="4">
    <source>
        <dbReference type="PROSITE-ProRule" id="PRU00335"/>
    </source>
</evidence>
<keyword evidence="3" id="KW-0804">Transcription</keyword>
<organism evidence="6 7">
    <name type="scientific">Albimonas pacifica</name>
    <dbReference type="NCBI Taxonomy" id="1114924"/>
    <lineage>
        <taxon>Bacteria</taxon>
        <taxon>Pseudomonadati</taxon>
        <taxon>Pseudomonadota</taxon>
        <taxon>Alphaproteobacteria</taxon>
        <taxon>Rhodobacterales</taxon>
        <taxon>Paracoccaceae</taxon>
        <taxon>Albimonas</taxon>
    </lineage>
</organism>
<evidence type="ECO:0000256" key="2">
    <source>
        <dbReference type="ARBA" id="ARBA00023125"/>
    </source>
</evidence>
<dbReference type="STRING" id="1114924.SAMN05216258_103263"/>
<dbReference type="PANTHER" id="PTHR30055:SF234">
    <property type="entry name" value="HTH-TYPE TRANSCRIPTIONAL REGULATOR BETI"/>
    <property type="match status" value="1"/>
</dbReference>
<dbReference type="SUPFAM" id="SSF46689">
    <property type="entry name" value="Homeodomain-like"/>
    <property type="match status" value="1"/>
</dbReference>
<dbReference type="Pfam" id="PF00440">
    <property type="entry name" value="TetR_N"/>
    <property type="match status" value="1"/>
</dbReference>
<gene>
    <name evidence="6" type="ORF">SAMN05216258_103263</name>
</gene>
<dbReference type="AlphaFoldDB" id="A0A1I3EA67"/>
<dbReference type="GO" id="GO:0003700">
    <property type="term" value="F:DNA-binding transcription factor activity"/>
    <property type="evidence" value="ECO:0007669"/>
    <property type="project" value="TreeGrafter"/>
</dbReference>
<keyword evidence="2 4" id="KW-0238">DNA-binding</keyword>
<keyword evidence="7" id="KW-1185">Reference proteome</keyword>
<evidence type="ECO:0000256" key="1">
    <source>
        <dbReference type="ARBA" id="ARBA00023015"/>
    </source>
</evidence>
<dbReference type="Gene3D" id="1.10.357.10">
    <property type="entry name" value="Tetracycline Repressor, domain 2"/>
    <property type="match status" value="1"/>
</dbReference>
<dbReference type="PROSITE" id="PS50977">
    <property type="entry name" value="HTH_TETR_2"/>
    <property type="match status" value="1"/>
</dbReference>
<dbReference type="SUPFAM" id="SSF48498">
    <property type="entry name" value="Tetracyclin repressor-like, C-terminal domain"/>
    <property type="match status" value="1"/>
</dbReference>
<accession>A0A1I3EA67</accession>
<dbReference type="InterPro" id="IPR009057">
    <property type="entry name" value="Homeodomain-like_sf"/>
</dbReference>
<dbReference type="InterPro" id="IPR050109">
    <property type="entry name" value="HTH-type_TetR-like_transc_reg"/>
</dbReference>
<evidence type="ECO:0000256" key="3">
    <source>
        <dbReference type="ARBA" id="ARBA00023163"/>
    </source>
</evidence>
<dbReference type="PRINTS" id="PR00455">
    <property type="entry name" value="HTHTETR"/>
</dbReference>
<sequence>MAAGGLRRKHKRQRLQQVLDAAEELFFRDGYEATRIETIADSASVAPATVYNYFATKPNLLMALAIRHVRTALPERRAYLADLPDDPLAAILGFERLLAEQAMRHLSRECWRVILSAQQMEPGARPSRTGARLNNLIRGHYVRLLTTYRDRGLLRRDIDLGHLADLIVGITTWDFSRFVATETGDIEDLLRMGVPHVRLILEGLMTEEGARLLAASTAEGDAPRAVGVAPDPVPA</sequence>
<dbReference type="InterPro" id="IPR001647">
    <property type="entry name" value="HTH_TetR"/>
</dbReference>
<feature type="domain" description="HTH tetR-type" evidence="5">
    <location>
        <begin position="12"/>
        <end position="72"/>
    </location>
</feature>
<dbReference type="RefSeq" id="WP_218160974.1">
    <property type="nucleotide sequence ID" value="NZ_FOQH01000003.1"/>
</dbReference>
<dbReference type="EMBL" id="FOQH01000003">
    <property type="protein sequence ID" value="SFH95845.1"/>
    <property type="molecule type" value="Genomic_DNA"/>
</dbReference>